<accession>A0A6A6CX55</accession>
<dbReference type="GeneID" id="54557904"/>
<dbReference type="Proteomes" id="UP000799537">
    <property type="component" value="Unassembled WGS sequence"/>
</dbReference>
<dbReference type="EMBL" id="ML993584">
    <property type="protein sequence ID" value="KAF2170780.1"/>
    <property type="molecule type" value="Genomic_DNA"/>
</dbReference>
<dbReference type="InterPro" id="IPR000210">
    <property type="entry name" value="BTB/POZ_dom"/>
</dbReference>
<name>A0A6A6CX55_ZASCE</name>
<evidence type="ECO:0000259" key="1">
    <source>
        <dbReference type="PROSITE" id="PS50097"/>
    </source>
</evidence>
<dbReference type="OrthoDB" id="3650764at2759"/>
<dbReference type="Gene3D" id="3.30.710.10">
    <property type="entry name" value="Potassium Channel Kv1.1, Chain A"/>
    <property type="match status" value="1"/>
</dbReference>
<feature type="domain" description="BTB" evidence="1">
    <location>
        <begin position="26"/>
        <end position="95"/>
    </location>
</feature>
<dbReference type="PANTHER" id="PTHR47843:SF2">
    <property type="entry name" value="BTB DOMAIN-CONTAINING PROTEIN"/>
    <property type="match status" value="1"/>
</dbReference>
<dbReference type="PROSITE" id="PS50097">
    <property type="entry name" value="BTB"/>
    <property type="match status" value="1"/>
</dbReference>
<dbReference type="AlphaFoldDB" id="A0A6A6CX55"/>
<dbReference type="InterPro" id="IPR011333">
    <property type="entry name" value="SKP1/BTB/POZ_sf"/>
</dbReference>
<dbReference type="CDD" id="cd18186">
    <property type="entry name" value="BTB_POZ_ZBTB_KLHL-like"/>
    <property type="match status" value="1"/>
</dbReference>
<keyword evidence="3" id="KW-1185">Reference proteome</keyword>
<dbReference type="SUPFAM" id="SSF54695">
    <property type="entry name" value="POZ domain"/>
    <property type="match status" value="1"/>
</dbReference>
<gene>
    <name evidence="2" type="ORF">M409DRAFT_18754</name>
</gene>
<dbReference type="PANTHER" id="PTHR47843">
    <property type="entry name" value="BTB DOMAIN-CONTAINING PROTEIN-RELATED"/>
    <property type="match status" value="1"/>
</dbReference>
<reference evidence="2" key="1">
    <citation type="journal article" date="2020" name="Stud. Mycol.">
        <title>101 Dothideomycetes genomes: a test case for predicting lifestyles and emergence of pathogens.</title>
        <authorList>
            <person name="Haridas S."/>
            <person name="Albert R."/>
            <person name="Binder M."/>
            <person name="Bloem J."/>
            <person name="Labutti K."/>
            <person name="Salamov A."/>
            <person name="Andreopoulos B."/>
            <person name="Baker S."/>
            <person name="Barry K."/>
            <person name="Bills G."/>
            <person name="Bluhm B."/>
            <person name="Cannon C."/>
            <person name="Castanera R."/>
            <person name="Culley D."/>
            <person name="Daum C."/>
            <person name="Ezra D."/>
            <person name="Gonzalez J."/>
            <person name="Henrissat B."/>
            <person name="Kuo A."/>
            <person name="Liang C."/>
            <person name="Lipzen A."/>
            <person name="Lutzoni F."/>
            <person name="Magnuson J."/>
            <person name="Mondo S."/>
            <person name="Nolan M."/>
            <person name="Ohm R."/>
            <person name="Pangilinan J."/>
            <person name="Park H.-J."/>
            <person name="Ramirez L."/>
            <person name="Alfaro M."/>
            <person name="Sun H."/>
            <person name="Tritt A."/>
            <person name="Yoshinaga Y."/>
            <person name="Zwiers L.-H."/>
            <person name="Turgeon B."/>
            <person name="Goodwin S."/>
            <person name="Spatafora J."/>
            <person name="Crous P."/>
            <person name="Grigoriev I."/>
        </authorList>
    </citation>
    <scope>NUCLEOTIDE SEQUENCE</scope>
    <source>
        <strain evidence="2">ATCC 36951</strain>
    </source>
</reference>
<dbReference type="Pfam" id="PF00651">
    <property type="entry name" value="BTB"/>
    <property type="match status" value="1"/>
</dbReference>
<evidence type="ECO:0000313" key="3">
    <source>
        <dbReference type="Proteomes" id="UP000799537"/>
    </source>
</evidence>
<dbReference type="RefSeq" id="XP_033671669.1">
    <property type="nucleotide sequence ID" value="XM_033804632.1"/>
</dbReference>
<protein>
    <recommendedName>
        <fullName evidence="1">BTB domain-containing protein</fullName>
    </recommendedName>
</protein>
<evidence type="ECO:0000313" key="2">
    <source>
        <dbReference type="EMBL" id="KAF2170780.1"/>
    </source>
</evidence>
<organism evidence="2 3">
    <name type="scientific">Zasmidium cellare ATCC 36951</name>
    <dbReference type="NCBI Taxonomy" id="1080233"/>
    <lineage>
        <taxon>Eukaryota</taxon>
        <taxon>Fungi</taxon>
        <taxon>Dikarya</taxon>
        <taxon>Ascomycota</taxon>
        <taxon>Pezizomycotina</taxon>
        <taxon>Dothideomycetes</taxon>
        <taxon>Dothideomycetidae</taxon>
        <taxon>Mycosphaerellales</taxon>
        <taxon>Mycosphaerellaceae</taxon>
        <taxon>Zasmidium</taxon>
    </lineage>
</organism>
<sequence length="244" mass="28115">MSNALVRTSVRPPTVNQRPKKFDYTDQVTVNVGTAENRFMVHKDVLMHRCSFFQNACAHALQQSNEQTIWLPEVDRETFQCYLQWAYSGKVVVATILADDNNMSPRLSSLVRLYAMAIHVDNLDLKNATVNTFLETLEQSNKSPTLESIKLLWSSTPNGCKLRQAVVDWFAFNSTGQWLERWRQDIPDAFYAELGITMAKANWDKSRVRNPLLWSNWSHYYELDDELASAEIDDLSERVSAIMQ</sequence>
<proteinExistence type="predicted"/>